<dbReference type="PANTHER" id="PTHR12172">
    <property type="entry name" value="CELL CYCLE CHECKPOINT PROTEIN RAD17"/>
    <property type="match status" value="1"/>
</dbReference>
<keyword evidence="4" id="KW-0227">DNA damage</keyword>
<dbReference type="SUPFAM" id="SSF52540">
    <property type="entry name" value="P-loop containing nucleoside triphosphate hydrolases"/>
    <property type="match status" value="1"/>
</dbReference>
<dbReference type="GO" id="GO:0003682">
    <property type="term" value="F:chromatin binding"/>
    <property type="evidence" value="ECO:0007669"/>
    <property type="project" value="TreeGrafter"/>
</dbReference>
<reference evidence="9 10" key="1">
    <citation type="journal article" date="2010" name="Cell">
        <title>The genome of Naegleria gruberi illuminates early eukaryotic versatility.</title>
        <authorList>
            <person name="Fritz-Laylin L.K."/>
            <person name="Prochnik S.E."/>
            <person name="Ginger M.L."/>
            <person name="Dacks J.B."/>
            <person name="Carpenter M.L."/>
            <person name="Field M.C."/>
            <person name="Kuo A."/>
            <person name="Paredez A."/>
            <person name="Chapman J."/>
            <person name="Pham J."/>
            <person name="Shu S."/>
            <person name="Neupane R."/>
            <person name="Cipriano M."/>
            <person name="Mancuso J."/>
            <person name="Tu H."/>
            <person name="Salamov A."/>
            <person name="Lindquist E."/>
            <person name="Shapiro H."/>
            <person name="Lucas S."/>
            <person name="Grigoriev I.V."/>
            <person name="Cande W.Z."/>
            <person name="Fulton C."/>
            <person name="Rokhsar D.S."/>
            <person name="Dawson S.C."/>
        </authorList>
    </citation>
    <scope>NUCLEOTIDE SEQUENCE [LARGE SCALE GENOMIC DNA]</scope>
    <source>
        <strain evidence="9 10">NEG-M</strain>
    </source>
</reference>
<dbReference type="GeneID" id="8851404"/>
<sequence length="867" mass="98528">MFLIFSRTKIVVGVFWRQIPFLLDSGKQIIKKMSSKGAWKKKASSSSSSRRRSDPSSLDVEESDHKTTTSRKRKQSSNSGKKSLNLVCSQSDVDSSNSQYASSPSQLSSNSSSNSSTRKKLEKTSPSVSCCDDEEKPSRQWKKKSPSKFSKVIDDESEEEEPEEYTPPKKKKHTIVISDEDDEDSVMETKKAVKNRVTPTGMSWCEKHVPTDISEIWIKPNVVSDFEDWICSYPKDISFKNKPCIVIGPGGSGKRTMVYLMIKKHFGFGRVHIYHPNKINKDEQQVEDNQMGETKNWIEDLNKGPNPNSVISSFRDFLRTTIVKKSLNLSSNSNDLDISYVQSHTNSDVKKTSTSLGGYNVDIIVIEELPPVHTKQQKEKLFQALHYGLSLLQNLEINKRKRLVKFIVLHDHTNSSSSDYDLLVNYPKEFRESCTVVKITKPPKTIITPILKNISRKEKCFSKVSEEDFNIIVSGSNGDLRHAINQLEYFVLGVKNGKMDLFSSPVKSDKLKKVEKQAKKIADSIKKKSKNKKAKEQQSKTFNIHMDIGTTIHHAAARVLYGKRDKNTGILEFNLEKDVLNVYKSEKNIPEQTLTNYVQSNSPYFCKDITALSKSLDAFSLSDSSFGRKMSNTYEDTQQTTTFNEYQFLTTSRAVLYYHQGHIPDAKGLKSVLAPKLVKSVFKEREEKLKQLLLLVKNQDSDESMVKKAYLGFLPFEDVSTFSHLFNLKETLADVLPYLLSMLHKTRLNIPSYLNINEMHRYPKFTKNSLSSSDDIETCDTEADDIALSRALSIKQDMSQSVVSSLVSYLTMGLTMTDDALFPVPQDDTIESAEEIEEDKIEDEFDDEFYAEILDILETEAKENCTE</sequence>
<dbReference type="VEuPathDB" id="AmoebaDB:NAEGRDRAFT_47863"/>
<keyword evidence="3" id="KW-0547">Nucleotide-binding</keyword>
<keyword evidence="7" id="KW-0131">Cell cycle</keyword>
<dbReference type="STRING" id="5762.D2VA24"/>
<feature type="compositionally biased region" description="Acidic residues" evidence="8">
    <location>
        <begin position="155"/>
        <end position="164"/>
    </location>
</feature>
<dbReference type="GO" id="GO:0005524">
    <property type="term" value="F:ATP binding"/>
    <property type="evidence" value="ECO:0007669"/>
    <property type="project" value="UniProtKB-KW"/>
</dbReference>
<dbReference type="InterPro" id="IPR027417">
    <property type="entry name" value="P-loop_NTPase"/>
</dbReference>
<name>D2VA24_NAEGR</name>
<evidence type="ECO:0000256" key="1">
    <source>
        <dbReference type="ARBA" id="ARBA00004123"/>
    </source>
</evidence>
<dbReference type="OMA" id="NIMERHI"/>
<feature type="compositionally biased region" description="Low complexity" evidence="8">
    <location>
        <begin position="95"/>
        <end position="116"/>
    </location>
</feature>
<feature type="compositionally biased region" description="Basic residues" evidence="8">
    <location>
        <begin position="34"/>
        <end position="43"/>
    </location>
</feature>
<dbReference type="RefSeq" id="XP_002679099.1">
    <property type="nucleotide sequence ID" value="XM_002679053.1"/>
</dbReference>
<proteinExistence type="inferred from homology"/>
<evidence type="ECO:0000256" key="6">
    <source>
        <dbReference type="ARBA" id="ARBA00023242"/>
    </source>
</evidence>
<dbReference type="GO" id="GO:0033314">
    <property type="term" value="P:mitotic DNA replication checkpoint signaling"/>
    <property type="evidence" value="ECO:0007669"/>
    <property type="project" value="TreeGrafter"/>
</dbReference>
<evidence type="ECO:0000256" key="3">
    <source>
        <dbReference type="ARBA" id="ARBA00022741"/>
    </source>
</evidence>
<dbReference type="AlphaFoldDB" id="D2VA24"/>
<dbReference type="EMBL" id="GG738859">
    <property type="protein sequence ID" value="EFC46355.1"/>
    <property type="molecule type" value="Genomic_DNA"/>
</dbReference>
<keyword evidence="6" id="KW-0539">Nucleus</keyword>
<dbReference type="InterPro" id="IPR004582">
    <property type="entry name" value="Checkpoint_prot_Rad17_Rad24"/>
</dbReference>
<feature type="region of interest" description="Disordered" evidence="8">
    <location>
        <begin position="34"/>
        <end position="173"/>
    </location>
</feature>
<evidence type="ECO:0000256" key="2">
    <source>
        <dbReference type="ARBA" id="ARBA00006168"/>
    </source>
</evidence>
<keyword evidence="10" id="KW-1185">Reference proteome</keyword>
<dbReference type="Gene3D" id="3.40.50.300">
    <property type="entry name" value="P-loop containing nucleotide triphosphate hydrolases"/>
    <property type="match status" value="1"/>
</dbReference>
<dbReference type="PANTHER" id="PTHR12172:SF0">
    <property type="entry name" value="CELL CYCLE CHECKPOINT PROTEIN RAD17"/>
    <property type="match status" value="1"/>
</dbReference>
<accession>D2VA24</accession>
<evidence type="ECO:0000256" key="4">
    <source>
        <dbReference type="ARBA" id="ARBA00022763"/>
    </source>
</evidence>
<dbReference type="GO" id="GO:0005634">
    <property type="term" value="C:nucleus"/>
    <property type="evidence" value="ECO:0007669"/>
    <property type="project" value="UniProtKB-SubCell"/>
</dbReference>
<dbReference type="KEGG" id="ngr:NAEGRDRAFT_47863"/>
<comment type="subcellular location">
    <subcellularLocation>
        <location evidence="1">Nucleus</location>
    </subcellularLocation>
</comment>
<protein>
    <submittedName>
        <fullName evidence="9">Predicted protein</fullName>
    </submittedName>
</protein>
<dbReference type="GO" id="GO:0003689">
    <property type="term" value="F:DNA clamp loader activity"/>
    <property type="evidence" value="ECO:0007669"/>
    <property type="project" value="TreeGrafter"/>
</dbReference>
<evidence type="ECO:0000256" key="8">
    <source>
        <dbReference type="SAM" id="MobiDB-lite"/>
    </source>
</evidence>
<gene>
    <name evidence="9" type="ORF">NAEGRDRAFT_47863</name>
</gene>
<evidence type="ECO:0000256" key="7">
    <source>
        <dbReference type="ARBA" id="ARBA00023306"/>
    </source>
</evidence>
<dbReference type="InParanoid" id="D2VA24"/>
<keyword evidence="5" id="KW-0067">ATP-binding</keyword>
<dbReference type="OrthoDB" id="10265971at2759"/>
<organism evidence="10">
    <name type="scientific">Naegleria gruberi</name>
    <name type="common">Amoeba</name>
    <dbReference type="NCBI Taxonomy" id="5762"/>
    <lineage>
        <taxon>Eukaryota</taxon>
        <taxon>Discoba</taxon>
        <taxon>Heterolobosea</taxon>
        <taxon>Tetramitia</taxon>
        <taxon>Eutetramitia</taxon>
        <taxon>Vahlkampfiidae</taxon>
        <taxon>Naegleria</taxon>
    </lineage>
</organism>
<comment type="similarity">
    <text evidence="2">Belongs to the rad17/RAD24 family.</text>
</comment>
<dbReference type="GO" id="GO:0000077">
    <property type="term" value="P:DNA damage checkpoint signaling"/>
    <property type="evidence" value="ECO:0007669"/>
    <property type="project" value="TreeGrafter"/>
</dbReference>
<feature type="compositionally biased region" description="Polar residues" evidence="8">
    <location>
        <begin position="76"/>
        <end position="94"/>
    </location>
</feature>
<dbReference type="GO" id="GO:0006281">
    <property type="term" value="P:DNA repair"/>
    <property type="evidence" value="ECO:0007669"/>
    <property type="project" value="InterPro"/>
</dbReference>
<evidence type="ECO:0000256" key="5">
    <source>
        <dbReference type="ARBA" id="ARBA00022840"/>
    </source>
</evidence>
<dbReference type="Proteomes" id="UP000006671">
    <property type="component" value="Unassembled WGS sequence"/>
</dbReference>
<evidence type="ECO:0000313" key="9">
    <source>
        <dbReference type="EMBL" id="EFC46355.1"/>
    </source>
</evidence>
<evidence type="ECO:0000313" key="10">
    <source>
        <dbReference type="Proteomes" id="UP000006671"/>
    </source>
</evidence>